<feature type="non-terminal residue" evidence="2">
    <location>
        <position position="243"/>
    </location>
</feature>
<organism evidence="2">
    <name type="scientific">marine sediment metagenome</name>
    <dbReference type="NCBI Taxonomy" id="412755"/>
    <lineage>
        <taxon>unclassified sequences</taxon>
        <taxon>metagenomes</taxon>
        <taxon>ecological metagenomes</taxon>
    </lineage>
</organism>
<sequence>FGKNNLTNCGFKISVNSSKLSNGVHTLYIYAYNQNLGWKCITIAINYSGSSNTSNNNQSTTSSATTNTSANTSTSYASSGQPKALINVDLPSPNQQLSGDFELAGWAVEQSAMDSTGITAIHVYDGPANGEQNMLGVAQYGIARPDVASNFGKANFTNCGFKLIVNSSKLTNGKHALYVYAYNPNLGWKYVTVAINYAGGTSSGSTSSAGGGTVITNGTNMVGYIDVTVDQLVRIFEIRGSSK</sequence>
<proteinExistence type="predicted"/>
<feature type="non-terminal residue" evidence="2">
    <location>
        <position position="1"/>
    </location>
</feature>
<dbReference type="EMBL" id="BARV01034257">
    <property type="protein sequence ID" value="GAI57977.1"/>
    <property type="molecule type" value="Genomic_DNA"/>
</dbReference>
<evidence type="ECO:0000256" key="1">
    <source>
        <dbReference type="SAM" id="MobiDB-lite"/>
    </source>
</evidence>
<protein>
    <submittedName>
        <fullName evidence="2">Uncharacterized protein</fullName>
    </submittedName>
</protein>
<name>X1PNX5_9ZZZZ</name>
<accession>X1PNX5</accession>
<feature type="region of interest" description="Disordered" evidence="1">
    <location>
        <begin position="52"/>
        <end position="79"/>
    </location>
</feature>
<evidence type="ECO:0000313" key="2">
    <source>
        <dbReference type="EMBL" id="GAI57977.1"/>
    </source>
</evidence>
<reference evidence="2" key="1">
    <citation type="journal article" date="2014" name="Front. Microbiol.">
        <title>High frequency of phylogenetically diverse reductive dehalogenase-homologous genes in deep subseafloor sedimentary metagenomes.</title>
        <authorList>
            <person name="Kawai M."/>
            <person name="Futagami T."/>
            <person name="Toyoda A."/>
            <person name="Takaki Y."/>
            <person name="Nishi S."/>
            <person name="Hori S."/>
            <person name="Arai W."/>
            <person name="Tsubouchi T."/>
            <person name="Morono Y."/>
            <person name="Uchiyama I."/>
            <person name="Ito T."/>
            <person name="Fujiyama A."/>
            <person name="Inagaki F."/>
            <person name="Takami H."/>
        </authorList>
    </citation>
    <scope>NUCLEOTIDE SEQUENCE</scope>
    <source>
        <strain evidence="2">Expedition CK06-06</strain>
    </source>
</reference>
<gene>
    <name evidence="2" type="ORF">S06H3_53694</name>
</gene>
<dbReference type="AlphaFoldDB" id="X1PNX5"/>
<comment type="caution">
    <text evidence="2">The sequence shown here is derived from an EMBL/GenBank/DDBJ whole genome shotgun (WGS) entry which is preliminary data.</text>
</comment>